<comment type="caution">
    <text evidence="1">The sequence shown here is derived from an EMBL/GenBank/DDBJ whole genome shotgun (WGS) entry which is preliminary data.</text>
</comment>
<evidence type="ECO:0000313" key="2">
    <source>
        <dbReference type="Proteomes" id="UP001630127"/>
    </source>
</evidence>
<accession>A0ABD3AK79</accession>
<dbReference type="Proteomes" id="UP001630127">
    <property type="component" value="Unassembled WGS sequence"/>
</dbReference>
<organism evidence="1 2">
    <name type="scientific">Cinchona calisaya</name>
    <dbReference type="NCBI Taxonomy" id="153742"/>
    <lineage>
        <taxon>Eukaryota</taxon>
        <taxon>Viridiplantae</taxon>
        <taxon>Streptophyta</taxon>
        <taxon>Embryophyta</taxon>
        <taxon>Tracheophyta</taxon>
        <taxon>Spermatophyta</taxon>
        <taxon>Magnoliopsida</taxon>
        <taxon>eudicotyledons</taxon>
        <taxon>Gunneridae</taxon>
        <taxon>Pentapetalae</taxon>
        <taxon>asterids</taxon>
        <taxon>lamiids</taxon>
        <taxon>Gentianales</taxon>
        <taxon>Rubiaceae</taxon>
        <taxon>Cinchonoideae</taxon>
        <taxon>Cinchoneae</taxon>
        <taxon>Cinchona</taxon>
    </lineage>
</organism>
<evidence type="ECO:0000313" key="1">
    <source>
        <dbReference type="EMBL" id="KAL3531564.1"/>
    </source>
</evidence>
<gene>
    <name evidence="1" type="ORF">ACH5RR_010886</name>
</gene>
<dbReference type="EMBL" id="JBJUIK010000004">
    <property type="protein sequence ID" value="KAL3531564.1"/>
    <property type="molecule type" value="Genomic_DNA"/>
</dbReference>
<reference evidence="1 2" key="1">
    <citation type="submission" date="2024-11" db="EMBL/GenBank/DDBJ databases">
        <title>A near-complete genome assembly of Cinchona calisaya.</title>
        <authorList>
            <person name="Lian D.C."/>
            <person name="Zhao X.W."/>
            <person name="Wei L."/>
        </authorList>
    </citation>
    <scope>NUCLEOTIDE SEQUENCE [LARGE SCALE GENOMIC DNA]</scope>
    <source>
        <tissue evidence="1">Nenye</tissue>
    </source>
</reference>
<protein>
    <submittedName>
        <fullName evidence="1">Uncharacterized protein</fullName>
    </submittedName>
</protein>
<proteinExistence type="predicted"/>
<keyword evidence="2" id="KW-1185">Reference proteome</keyword>
<name>A0ABD3AK79_9GENT</name>
<dbReference type="AlphaFoldDB" id="A0ABD3AK79"/>
<sequence length="122" mass="13614">MFSFGNNEQWNELSRGLVHNKILLPTYANCLTFPERSVVGGGHQIVGCWIDVLDSLMIVVTTERSPGHDFQVICQESCKVHIEKEEEKCCGWMDGGEVAPKSEEEGIIIVVPFVSIFCQSPN</sequence>